<sequence length="200" mass="22846">MGLPMVQVFMIFARQLSRPVADLVMRYGKDHPIFRNKILIPVGRRIVHMTTRLRMKNLGLGAPTTLAPVSEASALEQASDFIQQAVIFSYSVGVFAAYYYYTKANEKEKPDFDHLAAIKEDVDAKFFELNRRLDLMEKQLKYAVEPRGILSSLMPRSQPPVQEQQPTPRPRKFPEPEPSTPQKRASILPFEEAASKIIRK</sequence>
<dbReference type="WBParaSite" id="PS1159_v2.g4861.t1">
    <property type="protein sequence ID" value="PS1159_v2.g4861.t1"/>
    <property type="gene ID" value="PS1159_v2.g4861"/>
</dbReference>
<proteinExistence type="predicted"/>
<accession>A0AC35GGX0</accession>
<dbReference type="Proteomes" id="UP000887580">
    <property type="component" value="Unplaced"/>
</dbReference>
<protein>
    <submittedName>
        <fullName evidence="2">OPA3-like protein</fullName>
    </submittedName>
</protein>
<name>A0AC35GGX0_9BILA</name>
<evidence type="ECO:0000313" key="2">
    <source>
        <dbReference type="WBParaSite" id="PS1159_v2.g4861.t1"/>
    </source>
</evidence>
<organism evidence="1 2">
    <name type="scientific">Panagrolaimus sp. PS1159</name>
    <dbReference type="NCBI Taxonomy" id="55785"/>
    <lineage>
        <taxon>Eukaryota</taxon>
        <taxon>Metazoa</taxon>
        <taxon>Ecdysozoa</taxon>
        <taxon>Nematoda</taxon>
        <taxon>Chromadorea</taxon>
        <taxon>Rhabditida</taxon>
        <taxon>Tylenchina</taxon>
        <taxon>Panagrolaimomorpha</taxon>
        <taxon>Panagrolaimoidea</taxon>
        <taxon>Panagrolaimidae</taxon>
        <taxon>Panagrolaimus</taxon>
    </lineage>
</organism>
<evidence type="ECO:0000313" key="1">
    <source>
        <dbReference type="Proteomes" id="UP000887580"/>
    </source>
</evidence>
<reference evidence="2" key="1">
    <citation type="submission" date="2022-11" db="UniProtKB">
        <authorList>
            <consortium name="WormBaseParasite"/>
        </authorList>
    </citation>
    <scope>IDENTIFICATION</scope>
</reference>